<evidence type="ECO:0000256" key="7">
    <source>
        <dbReference type="ARBA" id="ARBA00047899"/>
    </source>
</evidence>
<dbReference type="Gene3D" id="1.10.510.10">
    <property type="entry name" value="Transferase(Phosphotransferase) domain 1"/>
    <property type="match status" value="1"/>
</dbReference>
<comment type="catalytic activity">
    <reaction evidence="8">
        <text>L-seryl-[protein] + ATP = O-phospho-L-seryl-[protein] + ADP + H(+)</text>
        <dbReference type="Rhea" id="RHEA:17989"/>
        <dbReference type="Rhea" id="RHEA-COMP:9863"/>
        <dbReference type="Rhea" id="RHEA-COMP:11604"/>
        <dbReference type="ChEBI" id="CHEBI:15378"/>
        <dbReference type="ChEBI" id="CHEBI:29999"/>
        <dbReference type="ChEBI" id="CHEBI:30616"/>
        <dbReference type="ChEBI" id="CHEBI:83421"/>
        <dbReference type="ChEBI" id="CHEBI:456216"/>
        <dbReference type="EC" id="2.7.11.1"/>
    </reaction>
</comment>
<dbReference type="GO" id="GO:0005524">
    <property type="term" value="F:ATP binding"/>
    <property type="evidence" value="ECO:0007669"/>
    <property type="project" value="UniProtKB-KW"/>
</dbReference>
<dbReference type="SUPFAM" id="SSF56112">
    <property type="entry name" value="Protein kinase-like (PK-like)"/>
    <property type="match status" value="1"/>
</dbReference>
<keyword evidence="11" id="KW-1185">Reference proteome</keyword>
<dbReference type="GO" id="GO:0004674">
    <property type="term" value="F:protein serine/threonine kinase activity"/>
    <property type="evidence" value="ECO:0007669"/>
    <property type="project" value="UniProtKB-KW"/>
</dbReference>
<dbReference type="Pfam" id="PF00069">
    <property type="entry name" value="Pkinase"/>
    <property type="match status" value="1"/>
</dbReference>
<dbReference type="InterPro" id="IPR000719">
    <property type="entry name" value="Prot_kinase_dom"/>
</dbReference>
<evidence type="ECO:0000256" key="1">
    <source>
        <dbReference type="ARBA" id="ARBA00012513"/>
    </source>
</evidence>
<dbReference type="Proteomes" id="UP000326198">
    <property type="component" value="Unassembled WGS sequence"/>
</dbReference>
<keyword evidence="5 10" id="KW-0418">Kinase</keyword>
<dbReference type="OrthoDB" id="3254104at2759"/>
<comment type="catalytic activity">
    <reaction evidence="7">
        <text>L-threonyl-[protein] + ATP = O-phospho-L-threonyl-[protein] + ADP + H(+)</text>
        <dbReference type="Rhea" id="RHEA:46608"/>
        <dbReference type="Rhea" id="RHEA-COMP:11060"/>
        <dbReference type="Rhea" id="RHEA-COMP:11605"/>
        <dbReference type="ChEBI" id="CHEBI:15378"/>
        <dbReference type="ChEBI" id="CHEBI:30013"/>
        <dbReference type="ChEBI" id="CHEBI:30616"/>
        <dbReference type="ChEBI" id="CHEBI:61977"/>
        <dbReference type="ChEBI" id="CHEBI:456216"/>
        <dbReference type="EC" id="2.7.11.1"/>
    </reaction>
</comment>
<evidence type="ECO:0000256" key="8">
    <source>
        <dbReference type="ARBA" id="ARBA00048679"/>
    </source>
</evidence>
<sequence length="273" mass="30025">MVKFRRLASPINLPIHGPKTPLPLPSISPLLSVSEDKPDIIRLGSPYDRLDRFFIGLKPTWGGIDAIEFTEGVDVAYVQQRQIQDIQPLKFTETSHTNLVNLKEVFVAKKMVYFLYDSWGISLEQIQELSPKLQLGEVEVATICQGILEALQYVHTVLGISHGHVSLPNILITRDGTVKLANIGESMIQGSGQDRKENDIQAVCAIARLLLGLDTTSGLRGTIGFLAEDFTGAPKTITATGLLKHAFLQIGAGPWCLRPLNILCTLARQSYNI</sequence>
<dbReference type="PROSITE" id="PS50011">
    <property type="entry name" value="PROTEIN_KINASE_DOM"/>
    <property type="match status" value="1"/>
</dbReference>
<evidence type="ECO:0000259" key="9">
    <source>
        <dbReference type="PROSITE" id="PS50011"/>
    </source>
</evidence>
<evidence type="ECO:0000256" key="6">
    <source>
        <dbReference type="ARBA" id="ARBA00022840"/>
    </source>
</evidence>
<dbReference type="EMBL" id="ML736429">
    <property type="protein sequence ID" value="KAE8371413.1"/>
    <property type="molecule type" value="Genomic_DNA"/>
</dbReference>
<gene>
    <name evidence="10" type="ORF">BDV26DRAFT_276136</name>
</gene>
<dbReference type="AlphaFoldDB" id="A0A5N7ANW8"/>
<reference evidence="10 11" key="1">
    <citation type="submission" date="2019-04" db="EMBL/GenBank/DDBJ databases">
        <title>Friends and foes A comparative genomics studyof 23 Aspergillus species from section Flavi.</title>
        <authorList>
            <consortium name="DOE Joint Genome Institute"/>
            <person name="Kjaerbolling I."/>
            <person name="Vesth T."/>
            <person name="Frisvad J.C."/>
            <person name="Nybo J.L."/>
            <person name="Theobald S."/>
            <person name="Kildgaard S."/>
            <person name="Isbrandt T."/>
            <person name="Kuo A."/>
            <person name="Sato A."/>
            <person name="Lyhne E.K."/>
            <person name="Kogle M.E."/>
            <person name="Wiebenga A."/>
            <person name="Kun R.S."/>
            <person name="Lubbers R.J."/>
            <person name="Makela M.R."/>
            <person name="Barry K."/>
            <person name="Chovatia M."/>
            <person name="Clum A."/>
            <person name="Daum C."/>
            <person name="Haridas S."/>
            <person name="He G."/>
            <person name="LaButti K."/>
            <person name="Lipzen A."/>
            <person name="Mondo S."/>
            <person name="Riley R."/>
            <person name="Salamov A."/>
            <person name="Simmons B.A."/>
            <person name="Magnuson J.K."/>
            <person name="Henrissat B."/>
            <person name="Mortensen U.H."/>
            <person name="Larsen T.O."/>
            <person name="Devries R.P."/>
            <person name="Grigoriev I.V."/>
            <person name="Machida M."/>
            <person name="Baker S.E."/>
            <person name="Andersen M.R."/>
        </authorList>
    </citation>
    <scope>NUCLEOTIDE SEQUENCE [LARGE SCALE GENOMIC DNA]</scope>
    <source>
        <strain evidence="10 11">IBT 29228</strain>
    </source>
</reference>
<evidence type="ECO:0000313" key="10">
    <source>
        <dbReference type="EMBL" id="KAE8371413.1"/>
    </source>
</evidence>
<evidence type="ECO:0000256" key="2">
    <source>
        <dbReference type="ARBA" id="ARBA00022527"/>
    </source>
</evidence>
<organism evidence="10 11">
    <name type="scientific">Aspergillus bertholletiae</name>
    <dbReference type="NCBI Taxonomy" id="1226010"/>
    <lineage>
        <taxon>Eukaryota</taxon>
        <taxon>Fungi</taxon>
        <taxon>Dikarya</taxon>
        <taxon>Ascomycota</taxon>
        <taxon>Pezizomycotina</taxon>
        <taxon>Eurotiomycetes</taxon>
        <taxon>Eurotiomycetidae</taxon>
        <taxon>Eurotiales</taxon>
        <taxon>Aspergillaceae</taxon>
        <taxon>Aspergillus</taxon>
        <taxon>Aspergillus subgen. Circumdati</taxon>
    </lineage>
</organism>
<dbReference type="GO" id="GO:0005737">
    <property type="term" value="C:cytoplasm"/>
    <property type="evidence" value="ECO:0007669"/>
    <property type="project" value="TreeGrafter"/>
</dbReference>
<dbReference type="InterPro" id="IPR053235">
    <property type="entry name" value="Ser_Thr_kinase"/>
</dbReference>
<accession>A0A5N7ANW8</accession>
<keyword evidence="4" id="KW-0547">Nucleotide-binding</keyword>
<evidence type="ECO:0000256" key="3">
    <source>
        <dbReference type="ARBA" id="ARBA00022679"/>
    </source>
</evidence>
<dbReference type="PANTHER" id="PTHR24361">
    <property type="entry name" value="MITOGEN-ACTIVATED KINASE KINASE KINASE"/>
    <property type="match status" value="1"/>
</dbReference>
<proteinExistence type="predicted"/>
<dbReference type="EC" id="2.7.11.1" evidence="1"/>
<evidence type="ECO:0000313" key="11">
    <source>
        <dbReference type="Proteomes" id="UP000326198"/>
    </source>
</evidence>
<evidence type="ECO:0000256" key="5">
    <source>
        <dbReference type="ARBA" id="ARBA00022777"/>
    </source>
</evidence>
<dbReference type="InterPro" id="IPR011009">
    <property type="entry name" value="Kinase-like_dom_sf"/>
</dbReference>
<keyword evidence="2" id="KW-0723">Serine/threonine-protein kinase</keyword>
<feature type="domain" description="Protein kinase" evidence="9">
    <location>
        <begin position="1"/>
        <end position="273"/>
    </location>
</feature>
<protein>
    <recommendedName>
        <fullName evidence="1">non-specific serine/threonine protein kinase</fullName>
        <ecNumber evidence="1">2.7.11.1</ecNumber>
    </recommendedName>
</protein>
<name>A0A5N7ANW8_9EURO</name>
<dbReference type="PANTHER" id="PTHR24361:SF433">
    <property type="entry name" value="PROTEIN KINASE DOMAIN-CONTAINING PROTEIN"/>
    <property type="match status" value="1"/>
</dbReference>
<keyword evidence="6" id="KW-0067">ATP-binding</keyword>
<evidence type="ECO:0000256" key="4">
    <source>
        <dbReference type="ARBA" id="ARBA00022741"/>
    </source>
</evidence>
<keyword evidence="3" id="KW-0808">Transferase</keyword>